<organism evidence="1 2">
    <name type="scientific">Pseudoduganella namucuonensis</name>
    <dbReference type="NCBI Taxonomy" id="1035707"/>
    <lineage>
        <taxon>Bacteria</taxon>
        <taxon>Pseudomonadati</taxon>
        <taxon>Pseudomonadota</taxon>
        <taxon>Betaproteobacteria</taxon>
        <taxon>Burkholderiales</taxon>
        <taxon>Oxalobacteraceae</taxon>
        <taxon>Telluria group</taxon>
        <taxon>Pseudoduganella</taxon>
    </lineage>
</organism>
<dbReference type="STRING" id="1035707.SAMN05216552_102775"/>
<dbReference type="RefSeq" id="WP_093558146.1">
    <property type="nucleotide sequence ID" value="NZ_FPBO01000027.1"/>
</dbReference>
<evidence type="ECO:0000313" key="1">
    <source>
        <dbReference type="EMBL" id="SFV07934.1"/>
    </source>
</evidence>
<keyword evidence="2" id="KW-1185">Reference proteome</keyword>
<sequence length="74" mass="7862">MKTDLNIPDADGFYEALTRAHDGLDESGSHVFLASLALLLANQIGDQAILLDCIRAARESVAGVPSTQPQEVNP</sequence>
<accession>A0A1I7LEC0</accession>
<gene>
    <name evidence="1" type="ORF">SAMN05216552_102775</name>
</gene>
<dbReference type="Proteomes" id="UP000199391">
    <property type="component" value="Unassembled WGS sequence"/>
</dbReference>
<evidence type="ECO:0000313" key="2">
    <source>
        <dbReference type="Proteomes" id="UP000199391"/>
    </source>
</evidence>
<dbReference type="EMBL" id="FPBO01000027">
    <property type="protein sequence ID" value="SFV07934.1"/>
    <property type="molecule type" value="Genomic_DNA"/>
</dbReference>
<name>A0A1I7LEC0_9BURK</name>
<protein>
    <recommendedName>
        <fullName evidence="3">DUF2783 domain-containing protein</fullName>
    </recommendedName>
</protein>
<dbReference type="AlphaFoldDB" id="A0A1I7LEC0"/>
<reference evidence="2" key="1">
    <citation type="submission" date="2016-10" db="EMBL/GenBank/DDBJ databases">
        <authorList>
            <person name="Varghese N."/>
            <person name="Submissions S."/>
        </authorList>
    </citation>
    <scope>NUCLEOTIDE SEQUENCE [LARGE SCALE GENOMIC DNA]</scope>
    <source>
        <strain evidence="2">CGMCC 1.11014</strain>
    </source>
</reference>
<dbReference type="Pfam" id="PF10932">
    <property type="entry name" value="DUF2783"/>
    <property type="match status" value="1"/>
</dbReference>
<evidence type="ECO:0008006" key="3">
    <source>
        <dbReference type="Google" id="ProtNLM"/>
    </source>
</evidence>
<dbReference type="InterPro" id="IPR021233">
    <property type="entry name" value="DUF2783"/>
</dbReference>
<proteinExistence type="predicted"/>
<dbReference type="OrthoDB" id="6460891at2"/>